<accession>A0A286UDB3</accession>
<feature type="region of interest" description="Disordered" evidence="1">
    <location>
        <begin position="298"/>
        <end position="317"/>
    </location>
</feature>
<feature type="region of interest" description="Disordered" evidence="1">
    <location>
        <begin position="547"/>
        <end position="591"/>
    </location>
</feature>
<feature type="compositionally biased region" description="Polar residues" evidence="1">
    <location>
        <begin position="69"/>
        <end position="79"/>
    </location>
</feature>
<organism evidence="2 3">
    <name type="scientific">Pyrrhoderma noxium</name>
    <dbReference type="NCBI Taxonomy" id="2282107"/>
    <lineage>
        <taxon>Eukaryota</taxon>
        <taxon>Fungi</taxon>
        <taxon>Dikarya</taxon>
        <taxon>Basidiomycota</taxon>
        <taxon>Agaricomycotina</taxon>
        <taxon>Agaricomycetes</taxon>
        <taxon>Hymenochaetales</taxon>
        <taxon>Hymenochaetaceae</taxon>
        <taxon>Pyrrhoderma</taxon>
    </lineage>
</organism>
<evidence type="ECO:0000256" key="1">
    <source>
        <dbReference type="SAM" id="MobiDB-lite"/>
    </source>
</evidence>
<reference evidence="2 3" key="1">
    <citation type="journal article" date="2017" name="Mol. Ecol.">
        <title>Comparative and population genomic landscape of Phellinus noxius: A hypervariable fungus causing root rot in trees.</title>
        <authorList>
            <person name="Chung C.L."/>
            <person name="Lee T.J."/>
            <person name="Akiba M."/>
            <person name="Lee H.H."/>
            <person name="Kuo T.H."/>
            <person name="Liu D."/>
            <person name="Ke H.M."/>
            <person name="Yokoi T."/>
            <person name="Roa M.B."/>
            <person name="Lu M.J."/>
            <person name="Chang Y.Y."/>
            <person name="Ann P.J."/>
            <person name="Tsai J.N."/>
            <person name="Chen C.Y."/>
            <person name="Tzean S.S."/>
            <person name="Ota Y."/>
            <person name="Hattori T."/>
            <person name="Sahashi N."/>
            <person name="Liou R.F."/>
            <person name="Kikuchi T."/>
            <person name="Tsai I.J."/>
        </authorList>
    </citation>
    <scope>NUCLEOTIDE SEQUENCE [LARGE SCALE GENOMIC DNA]</scope>
    <source>
        <strain evidence="2 3">FFPRI411160</strain>
    </source>
</reference>
<name>A0A286UDB3_9AGAM</name>
<gene>
    <name evidence="2" type="ORF">PNOK_0608800</name>
</gene>
<evidence type="ECO:0000313" key="2">
    <source>
        <dbReference type="EMBL" id="PAV17602.1"/>
    </source>
</evidence>
<feature type="compositionally biased region" description="Polar residues" evidence="1">
    <location>
        <begin position="429"/>
        <end position="444"/>
    </location>
</feature>
<dbReference type="AlphaFoldDB" id="A0A286UDB3"/>
<feature type="compositionally biased region" description="Polar residues" evidence="1">
    <location>
        <begin position="572"/>
        <end position="584"/>
    </location>
</feature>
<keyword evidence="3" id="KW-1185">Reference proteome</keyword>
<feature type="compositionally biased region" description="Basic and acidic residues" evidence="1">
    <location>
        <begin position="1"/>
        <end position="10"/>
    </location>
</feature>
<sequence length="612" mass="66568">MPPTRAENKRNVRFTKVQSETRIPRKNEAGQGMGMGKSNNSVALKKSNTERVFGSSIQKDTITRRRISASLTPQASPRTRQSRNTEKENQKPGDAQLRKPTNQTSLVTTTDATKTQSDAQTLSIKARYGKYNSAMKPGSRTSTKVNFSSSREIVLSKPSKVAANHTSSPYTKMIKNLPDSLELQTLSMTPISDSSRCPSNTEENVKLYPSDLTIPSSPDTLKSDVCANQEVTIQSTAVTRSEFGTDDQGTSISPDPSLSSASSPLDYSNPDKVHILKEKRENTRLVVELSNITDSEAVPLSDLGSSPKPLFSTQKEETQCEREKITETVYEEAQHSSGRALIHSTEEFDFQAETSLVSAHSGYSDSNFSTYFRLDESGIYKNSPEDESHDLNIPSCESSSLRLESTSTHSEPRTPSKADASGNLRMITPDSTPSAYPDPKTTTHNESSVITRLFNFASAYIPGNTFESSSSNNKDNSIQAAGTLMNSSFGDITRKNPQAMRIADELASLRSGTWSGLTTGVIGITGAGSVLARARAFGSTIFSPTTRHRAQVADSQSDESDTDVKESKAISEVTSGCPSATSIPSGRDTIRRKSSLHSMVARKDIYLAKDLE</sequence>
<feature type="region of interest" description="Disordered" evidence="1">
    <location>
        <begin position="383"/>
        <end position="444"/>
    </location>
</feature>
<dbReference type="Proteomes" id="UP000217199">
    <property type="component" value="Unassembled WGS sequence"/>
</dbReference>
<feature type="region of interest" description="Disordered" evidence="1">
    <location>
        <begin position="237"/>
        <end position="269"/>
    </location>
</feature>
<feature type="region of interest" description="Disordered" evidence="1">
    <location>
        <begin position="1"/>
        <end position="115"/>
    </location>
</feature>
<dbReference type="InParanoid" id="A0A286UDB3"/>
<feature type="compositionally biased region" description="Low complexity" evidence="1">
    <location>
        <begin position="251"/>
        <end position="268"/>
    </location>
</feature>
<proteinExistence type="predicted"/>
<feature type="compositionally biased region" description="Low complexity" evidence="1">
    <location>
        <begin position="395"/>
        <end position="409"/>
    </location>
</feature>
<feature type="compositionally biased region" description="Polar residues" evidence="1">
    <location>
        <begin position="99"/>
        <end position="115"/>
    </location>
</feature>
<evidence type="ECO:0000313" key="3">
    <source>
        <dbReference type="Proteomes" id="UP000217199"/>
    </source>
</evidence>
<protein>
    <submittedName>
        <fullName evidence="2">Uncharacterized protein</fullName>
    </submittedName>
</protein>
<comment type="caution">
    <text evidence="2">The sequence shown here is derived from an EMBL/GenBank/DDBJ whole genome shotgun (WGS) entry which is preliminary data.</text>
</comment>
<dbReference type="EMBL" id="NBII01000006">
    <property type="protein sequence ID" value="PAV17602.1"/>
    <property type="molecule type" value="Genomic_DNA"/>
</dbReference>